<proteinExistence type="predicted"/>
<dbReference type="AlphaFoldDB" id="A0AAW0MIR6"/>
<name>A0AAW0MIR6_9GOBI</name>
<keyword evidence="2" id="KW-1185">Reference proteome</keyword>
<dbReference type="EMBL" id="JBBPFD010000079">
    <property type="protein sequence ID" value="KAK7880558.1"/>
    <property type="molecule type" value="Genomic_DNA"/>
</dbReference>
<sequence>MGLDNRESERAQSFAALSNCILSGPGGEVRLLFQDALEVQHCPTQASKASAGPRGYCVTERHGTMTRLLERGHIPLTASRTLDGTSSDLRRLVTPELSGMPPRDLLSMSVAYICGDERCVISQRLGSKRHHFLLHLLGVI</sequence>
<organism evidence="1 2">
    <name type="scientific">Mugilogobius chulae</name>
    <name type="common">yellowstripe goby</name>
    <dbReference type="NCBI Taxonomy" id="88201"/>
    <lineage>
        <taxon>Eukaryota</taxon>
        <taxon>Metazoa</taxon>
        <taxon>Chordata</taxon>
        <taxon>Craniata</taxon>
        <taxon>Vertebrata</taxon>
        <taxon>Euteleostomi</taxon>
        <taxon>Actinopterygii</taxon>
        <taxon>Neopterygii</taxon>
        <taxon>Teleostei</taxon>
        <taxon>Neoteleostei</taxon>
        <taxon>Acanthomorphata</taxon>
        <taxon>Gobiaria</taxon>
        <taxon>Gobiiformes</taxon>
        <taxon>Gobioidei</taxon>
        <taxon>Gobiidae</taxon>
        <taxon>Gobionellinae</taxon>
        <taxon>Mugilogobius</taxon>
    </lineage>
</organism>
<accession>A0AAW0MIR6</accession>
<protein>
    <submittedName>
        <fullName evidence="1">Uncharacterized protein</fullName>
    </submittedName>
</protein>
<evidence type="ECO:0000313" key="1">
    <source>
        <dbReference type="EMBL" id="KAK7880558.1"/>
    </source>
</evidence>
<evidence type="ECO:0000313" key="2">
    <source>
        <dbReference type="Proteomes" id="UP001460270"/>
    </source>
</evidence>
<reference evidence="2" key="1">
    <citation type="submission" date="2024-04" db="EMBL/GenBank/DDBJ databases">
        <title>Salinicola lusitanus LLJ914,a marine bacterium isolated from the Okinawa Trough.</title>
        <authorList>
            <person name="Li J."/>
        </authorList>
    </citation>
    <scope>NUCLEOTIDE SEQUENCE [LARGE SCALE GENOMIC DNA]</scope>
</reference>
<comment type="caution">
    <text evidence="1">The sequence shown here is derived from an EMBL/GenBank/DDBJ whole genome shotgun (WGS) entry which is preliminary data.</text>
</comment>
<dbReference type="Proteomes" id="UP001460270">
    <property type="component" value="Unassembled WGS sequence"/>
</dbReference>
<gene>
    <name evidence="1" type="ORF">WMY93_032802</name>
</gene>